<gene>
    <name evidence="2" type="ORF">CSO01_32500</name>
</gene>
<keyword evidence="1" id="KW-0472">Membrane</keyword>
<evidence type="ECO:0000313" key="3">
    <source>
        <dbReference type="Proteomes" id="UP000321798"/>
    </source>
</evidence>
<dbReference type="AlphaFoldDB" id="A0A512PH60"/>
<keyword evidence="1" id="KW-0812">Transmembrane</keyword>
<evidence type="ECO:0000313" key="2">
    <source>
        <dbReference type="EMBL" id="GEP70535.1"/>
    </source>
</evidence>
<keyword evidence="1" id="KW-1133">Transmembrane helix</keyword>
<name>A0A512PH60_9CELL</name>
<feature type="transmembrane region" description="Helical" evidence="1">
    <location>
        <begin position="47"/>
        <end position="66"/>
    </location>
</feature>
<proteinExistence type="predicted"/>
<dbReference type="Proteomes" id="UP000321798">
    <property type="component" value="Unassembled WGS sequence"/>
</dbReference>
<keyword evidence="3" id="KW-1185">Reference proteome</keyword>
<sequence length="315" mass="33699">MTGTSEQDKLLLERLQRYSDRAEPPMALDSASVLRAARRRDARRRTAIPVSLVVTASIAAGLHVAAPSLVESLRSAAVDQTQQADSELTDTPIVLELAPGVRTVSLPVARRLADGSVAYVLGLTGANWSTSATEIAIVANDGANAETSQRAPWRDTSLDVALLQGDVLSQRQHWDTWASEAPLSAREREYWYPADSAPTDATNERIRLGQPTALAVDEGWAMAIPFDDGTWLIIGFAPSGIADVAEAQVMLRQPLLDEHGDTLAVLSLPTFDVGSADGRRMFAASIDPAAGLPTPVDGPTFPIERIPVTFSDPRG</sequence>
<organism evidence="2 3">
    <name type="scientific">Cellulomonas soli</name>
    <dbReference type="NCBI Taxonomy" id="931535"/>
    <lineage>
        <taxon>Bacteria</taxon>
        <taxon>Bacillati</taxon>
        <taxon>Actinomycetota</taxon>
        <taxon>Actinomycetes</taxon>
        <taxon>Micrococcales</taxon>
        <taxon>Cellulomonadaceae</taxon>
        <taxon>Cellulomonas</taxon>
    </lineage>
</organism>
<protein>
    <submittedName>
        <fullName evidence="2">Uncharacterized protein</fullName>
    </submittedName>
</protein>
<reference evidence="2 3" key="1">
    <citation type="submission" date="2019-07" db="EMBL/GenBank/DDBJ databases">
        <title>Whole genome shotgun sequence of Cellulomonas soli NBRC 109434.</title>
        <authorList>
            <person name="Hosoyama A."/>
            <person name="Uohara A."/>
            <person name="Ohji S."/>
            <person name="Ichikawa N."/>
        </authorList>
    </citation>
    <scope>NUCLEOTIDE SEQUENCE [LARGE SCALE GENOMIC DNA]</scope>
    <source>
        <strain evidence="2 3">NBRC 109434</strain>
    </source>
</reference>
<dbReference type="RefSeq" id="WP_146954317.1">
    <property type="nucleotide sequence ID" value="NZ_BAABBJ010000016.1"/>
</dbReference>
<comment type="caution">
    <text evidence="2">The sequence shown here is derived from an EMBL/GenBank/DDBJ whole genome shotgun (WGS) entry which is preliminary data.</text>
</comment>
<dbReference type="EMBL" id="BKAL01000014">
    <property type="protein sequence ID" value="GEP70535.1"/>
    <property type="molecule type" value="Genomic_DNA"/>
</dbReference>
<accession>A0A512PH60</accession>
<evidence type="ECO:0000256" key="1">
    <source>
        <dbReference type="SAM" id="Phobius"/>
    </source>
</evidence>